<gene>
    <name evidence="14" type="primary">AUGUSTUS-3.0.2_12362</name>
    <name evidence="14" type="ORF">TcasGA2_TC012362</name>
</gene>
<dbReference type="KEGG" id="tca:657983"/>
<feature type="transmembrane region" description="Helical" evidence="13">
    <location>
        <begin position="417"/>
        <end position="450"/>
    </location>
</feature>
<keyword evidence="5 12" id="KW-0812">Transmembrane</keyword>
<evidence type="ECO:0000256" key="2">
    <source>
        <dbReference type="ARBA" id="ARBA00007193"/>
    </source>
</evidence>
<dbReference type="OrthoDB" id="6238402at2759"/>
<dbReference type="HOGENOM" id="CLU_024950_2_2_1"/>
<evidence type="ECO:0000256" key="5">
    <source>
        <dbReference type="ARBA" id="ARBA00022692"/>
    </source>
</evidence>
<evidence type="ECO:0000313" key="14">
    <source>
        <dbReference type="EMBL" id="EFA10172.2"/>
    </source>
</evidence>
<evidence type="ECO:0000256" key="1">
    <source>
        <dbReference type="ARBA" id="ARBA00004141"/>
    </source>
</evidence>
<dbReference type="InterPro" id="IPR001873">
    <property type="entry name" value="ENaC"/>
</dbReference>
<evidence type="ECO:0000256" key="8">
    <source>
        <dbReference type="ARBA" id="ARBA00023065"/>
    </source>
</evidence>
<dbReference type="EMBL" id="KQ971371">
    <property type="protein sequence ID" value="EFA10172.2"/>
    <property type="molecule type" value="Genomic_DNA"/>
</dbReference>
<keyword evidence="11 12" id="KW-0407">Ion channel</keyword>
<dbReference type="Gene3D" id="1.10.287.770">
    <property type="entry name" value="YojJ-like"/>
    <property type="match status" value="1"/>
</dbReference>
<proteinExistence type="inferred from homology"/>
<dbReference type="GO" id="GO:0035725">
    <property type="term" value="P:sodium ion transmembrane transport"/>
    <property type="evidence" value="ECO:0000318"/>
    <property type="project" value="GO_Central"/>
</dbReference>
<evidence type="ECO:0000256" key="10">
    <source>
        <dbReference type="ARBA" id="ARBA00023201"/>
    </source>
</evidence>
<dbReference type="Pfam" id="PF00858">
    <property type="entry name" value="ASC"/>
    <property type="match status" value="1"/>
</dbReference>
<dbReference type="FunCoup" id="D6X1W4">
    <property type="interactions" value="18"/>
</dbReference>
<evidence type="ECO:0000256" key="7">
    <source>
        <dbReference type="ARBA" id="ARBA00023053"/>
    </source>
</evidence>
<dbReference type="AlphaFoldDB" id="D6X1W4"/>
<dbReference type="PRINTS" id="PR01078">
    <property type="entry name" value="AMINACHANNEL"/>
</dbReference>
<organism evidence="14 15">
    <name type="scientific">Tribolium castaneum</name>
    <name type="common">Red flour beetle</name>
    <dbReference type="NCBI Taxonomy" id="7070"/>
    <lineage>
        <taxon>Eukaryota</taxon>
        <taxon>Metazoa</taxon>
        <taxon>Ecdysozoa</taxon>
        <taxon>Arthropoda</taxon>
        <taxon>Hexapoda</taxon>
        <taxon>Insecta</taxon>
        <taxon>Pterygota</taxon>
        <taxon>Neoptera</taxon>
        <taxon>Endopterygota</taxon>
        <taxon>Coleoptera</taxon>
        <taxon>Polyphaga</taxon>
        <taxon>Cucujiformia</taxon>
        <taxon>Tenebrionidae</taxon>
        <taxon>Tenebrionidae incertae sedis</taxon>
        <taxon>Tribolium</taxon>
    </lineage>
</organism>
<dbReference type="PANTHER" id="PTHR11690">
    <property type="entry name" value="AMILORIDE-SENSITIVE SODIUM CHANNEL-RELATED"/>
    <property type="match status" value="1"/>
</dbReference>
<reference evidence="14 15" key="2">
    <citation type="journal article" date="2010" name="Nucleic Acids Res.">
        <title>BeetleBase in 2010: revisions to provide comprehensive genomic information for Tribolium castaneum.</title>
        <authorList>
            <person name="Kim H.S."/>
            <person name="Murphy T."/>
            <person name="Xia J."/>
            <person name="Caragea D."/>
            <person name="Park Y."/>
            <person name="Beeman R.W."/>
            <person name="Lorenzen M.D."/>
            <person name="Butcher S."/>
            <person name="Manak J.R."/>
            <person name="Brown S.J."/>
        </authorList>
    </citation>
    <scope>GENOME REANNOTATION</scope>
    <source>
        <strain evidence="14 15">Georgia GA2</strain>
    </source>
</reference>
<keyword evidence="4 12" id="KW-0894">Sodium channel</keyword>
<feature type="transmembrane region" description="Helical" evidence="13">
    <location>
        <begin position="57"/>
        <end position="78"/>
    </location>
</feature>
<keyword evidence="10 12" id="KW-0739">Sodium transport</keyword>
<evidence type="ECO:0000256" key="6">
    <source>
        <dbReference type="ARBA" id="ARBA00022989"/>
    </source>
</evidence>
<keyword evidence="3 12" id="KW-0813">Transport</keyword>
<evidence type="ECO:0000313" key="15">
    <source>
        <dbReference type="Proteomes" id="UP000007266"/>
    </source>
</evidence>
<keyword evidence="7" id="KW-0915">Sodium</keyword>
<dbReference type="InParanoid" id="D6X1W4"/>
<evidence type="ECO:0000256" key="13">
    <source>
        <dbReference type="SAM" id="Phobius"/>
    </source>
</evidence>
<reference evidence="14 15" key="1">
    <citation type="journal article" date="2008" name="Nature">
        <title>The genome of the model beetle and pest Tribolium castaneum.</title>
        <authorList>
            <consortium name="Tribolium Genome Sequencing Consortium"/>
            <person name="Richards S."/>
            <person name="Gibbs R.A."/>
            <person name="Weinstock G.M."/>
            <person name="Brown S.J."/>
            <person name="Denell R."/>
            <person name="Beeman R.W."/>
            <person name="Gibbs R."/>
            <person name="Beeman R.W."/>
            <person name="Brown S.J."/>
            <person name="Bucher G."/>
            <person name="Friedrich M."/>
            <person name="Grimmelikhuijzen C.J."/>
            <person name="Klingler M."/>
            <person name="Lorenzen M."/>
            <person name="Richards S."/>
            <person name="Roth S."/>
            <person name="Schroder R."/>
            <person name="Tautz D."/>
            <person name="Zdobnov E.M."/>
            <person name="Muzny D."/>
            <person name="Gibbs R.A."/>
            <person name="Weinstock G.M."/>
            <person name="Attaway T."/>
            <person name="Bell S."/>
            <person name="Buhay C.J."/>
            <person name="Chandrabose M.N."/>
            <person name="Chavez D."/>
            <person name="Clerk-Blankenburg K.P."/>
            <person name="Cree A."/>
            <person name="Dao M."/>
            <person name="Davis C."/>
            <person name="Chacko J."/>
            <person name="Dinh H."/>
            <person name="Dugan-Rocha S."/>
            <person name="Fowler G."/>
            <person name="Garner T.T."/>
            <person name="Garnes J."/>
            <person name="Gnirke A."/>
            <person name="Hawes A."/>
            <person name="Hernandez J."/>
            <person name="Hines S."/>
            <person name="Holder M."/>
            <person name="Hume J."/>
            <person name="Jhangiani S.N."/>
            <person name="Joshi V."/>
            <person name="Khan Z.M."/>
            <person name="Jackson L."/>
            <person name="Kovar C."/>
            <person name="Kowis A."/>
            <person name="Lee S."/>
            <person name="Lewis L.R."/>
            <person name="Margolis J."/>
            <person name="Morgan M."/>
            <person name="Nazareth L.V."/>
            <person name="Nguyen N."/>
            <person name="Okwuonu G."/>
            <person name="Parker D."/>
            <person name="Richards S."/>
            <person name="Ruiz S.J."/>
            <person name="Santibanez J."/>
            <person name="Savard J."/>
            <person name="Scherer S.E."/>
            <person name="Schneider B."/>
            <person name="Sodergren E."/>
            <person name="Tautz D."/>
            <person name="Vattahil S."/>
            <person name="Villasana D."/>
            <person name="White C.S."/>
            <person name="Wright R."/>
            <person name="Park Y."/>
            <person name="Beeman R.W."/>
            <person name="Lord J."/>
            <person name="Oppert B."/>
            <person name="Lorenzen M."/>
            <person name="Brown S."/>
            <person name="Wang L."/>
            <person name="Savard J."/>
            <person name="Tautz D."/>
            <person name="Richards S."/>
            <person name="Weinstock G."/>
            <person name="Gibbs R.A."/>
            <person name="Liu Y."/>
            <person name="Worley K."/>
            <person name="Weinstock G."/>
            <person name="Elsik C.G."/>
            <person name="Reese J.T."/>
            <person name="Elhaik E."/>
            <person name="Landan G."/>
            <person name="Graur D."/>
            <person name="Arensburger P."/>
            <person name="Atkinson P."/>
            <person name="Beeman R.W."/>
            <person name="Beidler J."/>
            <person name="Brown S.J."/>
            <person name="Demuth J.P."/>
            <person name="Drury D.W."/>
            <person name="Du Y.Z."/>
            <person name="Fujiwara H."/>
            <person name="Lorenzen M."/>
            <person name="Maselli V."/>
            <person name="Osanai M."/>
            <person name="Park Y."/>
            <person name="Robertson H.M."/>
            <person name="Tu Z."/>
            <person name="Wang J.J."/>
            <person name="Wang S."/>
            <person name="Richards S."/>
            <person name="Song H."/>
            <person name="Zhang L."/>
            <person name="Sodergren E."/>
            <person name="Werner D."/>
            <person name="Stanke M."/>
            <person name="Morgenstern B."/>
            <person name="Solovyev V."/>
            <person name="Kosarev P."/>
            <person name="Brown G."/>
            <person name="Chen H.C."/>
            <person name="Ermolaeva O."/>
            <person name="Hlavina W."/>
            <person name="Kapustin Y."/>
            <person name="Kiryutin B."/>
            <person name="Kitts P."/>
            <person name="Maglott D."/>
            <person name="Pruitt K."/>
            <person name="Sapojnikov V."/>
            <person name="Souvorov A."/>
            <person name="Mackey A.J."/>
            <person name="Waterhouse R.M."/>
            <person name="Wyder S."/>
            <person name="Zdobnov E.M."/>
            <person name="Zdobnov E.M."/>
            <person name="Wyder S."/>
            <person name="Kriventseva E.V."/>
            <person name="Kadowaki T."/>
            <person name="Bork P."/>
            <person name="Aranda M."/>
            <person name="Bao R."/>
            <person name="Beermann A."/>
            <person name="Berns N."/>
            <person name="Bolognesi R."/>
            <person name="Bonneton F."/>
            <person name="Bopp D."/>
            <person name="Brown S.J."/>
            <person name="Bucher G."/>
            <person name="Butts T."/>
            <person name="Chaumot A."/>
            <person name="Denell R.E."/>
            <person name="Ferrier D.E."/>
            <person name="Friedrich M."/>
            <person name="Gordon C.M."/>
            <person name="Jindra M."/>
            <person name="Klingler M."/>
            <person name="Lan Q."/>
            <person name="Lattorff H.M."/>
            <person name="Laudet V."/>
            <person name="von Levetsow C."/>
            <person name="Liu Z."/>
            <person name="Lutz R."/>
            <person name="Lynch J.A."/>
            <person name="da Fonseca R.N."/>
            <person name="Posnien N."/>
            <person name="Reuter R."/>
            <person name="Roth S."/>
            <person name="Savard J."/>
            <person name="Schinko J.B."/>
            <person name="Schmitt C."/>
            <person name="Schoppmeier M."/>
            <person name="Schroder R."/>
            <person name="Shippy T.D."/>
            <person name="Simonnet F."/>
            <person name="Marques-Souza H."/>
            <person name="Tautz D."/>
            <person name="Tomoyasu Y."/>
            <person name="Trauner J."/>
            <person name="Van der Zee M."/>
            <person name="Vervoort M."/>
            <person name="Wittkopp N."/>
            <person name="Wimmer E.A."/>
            <person name="Yang X."/>
            <person name="Jones A.K."/>
            <person name="Sattelle D.B."/>
            <person name="Ebert P.R."/>
            <person name="Nelson D."/>
            <person name="Scott J.G."/>
            <person name="Beeman R.W."/>
            <person name="Muthukrishnan S."/>
            <person name="Kramer K.J."/>
            <person name="Arakane Y."/>
            <person name="Beeman R.W."/>
            <person name="Zhu Q."/>
            <person name="Hogenkamp D."/>
            <person name="Dixit R."/>
            <person name="Oppert B."/>
            <person name="Jiang H."/>
            <person name="Zou Z."/>
            <person name="Marshall J."/>
            <person name="Elpidina E."/>
            <person name="Vinokurov K."/>
            <person name="Oppert C."/>
            <person name="Zou Z."/>
            <person name="Evans J."/>
            <person name="Lu Z."/>
            <person name="Zhao P."/>
            <person name="Sumathipala N."/>
            <person name="Altincicek B."/>
            <person name="Vilcinskas A."/>
            <person name="Williams M."/>
            <person name="Hultmark D."/>
            <person name="Hetru C."/>
            <person name="Jiang H."/>
            <person name="Grimmelikhuijzen C.J."/>
            <person name="Hauser F."/>
            <person name="Cazzamali G."/>
            <person name="Williamson M."/>
            <person name="Park Y."/>
            <person name="Li B."/>
            <person name="Tanaka Y."/>
            <person name="Predel R."/>
            <person name="Neupert S."/>
            <person name="Schachtner J."/>
            <person name="Verleyen P."/>
            <person name="Raible F."/>
            <person name="Bork P."/>
            <person name="Friedrich M."/>
            <person name="Walden K.K."/>
            <person name="Robertson H.M."/>
            <person name="Angeli S."/>
            <person name="Foret S."/>
            <person name="Bucher G."/>
            <person name="Schuetz S."/>
            <person name="Maleszka R."/>
            <person name="Wimmer E.A."/>
            <person name="Beeman R.W."/>
            <person name="Lorenzen M."/>
            <person name="Tomoyasu Y."/>
            <person name="Miller S.C."/>
            <person name="Grossmann D."/>
            <person name="Bucher G."/>
        </authorList>
    </citation>
    <scope>NUCLEOTIDE SEQUENCE [LARGE SCALE GENOMIC DNA]</scope>
    <source>
        <strain evidence="14 15">Georgia GA2</strain>
    </source>
</reference>
<dbReference type="Gene3D" id="2.60.470.10">
    <property type="entry name" value="Acid-sensing ion channels like domains"/>
    <property type="match status" value="1"/>
</dbReference>
<keyword evidence="15" id="KW-1185">Reference proteome</keyword>
<evidence type="ECO:0000256" key="12">
    <source>
        <dbReference type="RuleBase" id="RU000679"/>
    </source>
</evidence>
<evidence type="ECO:0000256" key="11">
    <source>
        <dbReference type="ARBA" id="ARBA00023303"/>
    </source>
</evidence>
<accession>D6X1W4</accession>
<evidence type="ECO:0000256" key="3">
    <source>
        <dbReference type="ARBA" id="ARBA00022448"/>
    </source>
</evidence>
<keyword evidence="6 13" id="KW-1133">Transmembrane helix</keyword>
<protein>
    <submittedName>
        <fullName evidence="14">Sodium channel protein Nach-like Protein</fullName>
    </submittedName>
</protein>
<keyword evidence="8 12" id="KW-0406">Ion transport</keyword>
<keyword evidence="9 13" id="KW-0472">Membrane</keyword>
<name>D6X1W4_TRICA</name>
<evidence type="ECO:0000256" key="4">
    <source>
        <dbReference type="ARBA" id="ARBA00022461"/>
    </source>
</evidence>
<dbReference type="GO" id="GO:0015280">
    <property type="term" value="F:ligand-gated sodium channel activity"/>
    <property type="evidence" value="ECO:0000318"/>
    <property type="project" value="GO_Central"/>
</dbReference>
<sequence>MRFRLEKGPKKRLQNLYKLHKNLGTSWQVQTKLFFEHSTLHGVRYIAEYGRPFLERFMWFSCVGIGAVATAVIIVSLWDKFQTNPTITGLDTDFHNWKVPFPAITVCQEKPYNLSRIEEYFEDKYSDPSLGYSVGLLTELTKLSFDSIRELTFKIKPSASNTFDLKEVAFELMNRCEEIFESCEFKSYKSNCCEDFFPVFTEKGFCYTFNSRHYEKKLPWNDTVVPDFQMRYIKETDLAWSLKFTVKDTSVNMPIYILNSDEQAGLDIQPQHIWDYKINKISFSVKQTYTTEDTKQLSIKQRHCVFSDELKLQTDNIYTYTACTRQCRMDNSMRLCKCVPFFYPQIGGYKHCSLLQLSCIWENLDSIKSVDRCFCNLGCSNTVYEVEKLTEATGDSGRNELEARFVSWPMVRYKREVLFGWVDLLVSFGGIAGLFLGFSLLSGVEILYYFTIRACCMVVREKRELEKIQFEQKTKLPEDYDLSLMPYCCFDPFPGNGINQVAKSYYHENLYQNKIAPLGKGKWNPSEKILPPFGIEFIN</sequence>
<comment type="similarity">
    <text evidence="2 12">Belongs to the amiloride-sensitive sodium channel (TC 1.A.6) family.</text>
</comment>
<dbReference type="eggNOG" id="KOG4294">
    <property type="taxonomic scope" value="Eukaryota"/>
</dbReference>
<dbReference type="Proteomes" id="UP000007266">
    <property type="component" value="Linkage group 9"/>
</dbReference>
<evidence type="ECO:0000256" key="9">
    <source>
        <dbReference type="ARBA" id="ARBA00023136"/>
    </source>
</evidence>
<comment type="subcellular location">
    <subcellularLocation>
        <location evidence="1">Membrane</location>
        <topology evidence="1">Multi-pass membrane protein</topology>
    </subcellularLocation>
</comment>
<dbReference type="GO" id="GO:0005886">
    <property type="term" value="C:plasma membrane"/>
    <property type="evidence" value="ECO:0000318"/>
    <property type="project" value="GO_Central"/>
</dbReference>
<dbReference type="OMA" id="VLPDHGY"/>
<dbReference type="PANTHER" id="PTHR11690:SF247">
    <property type="entry name" value="PICKPOCKET 23, ISOFORM C"/>
    <property type="match status" value="1"/>
</dbReference>